<dbReference type="PANTHER" id="PTHR14614">
    <property type="entry name" value="HEPATOCELLULAR CARCINOMA-ASSOCIATED ANTIGEN"/>
    <property type="match status" value="1"/>
</dbReference>
<dbReference type="Pfam" id="PF10294">
    <property type="entry name" value="Methyltransf_16"/>
    <property type="match status" value="1"/>
</dbReference>
<dbReference type="GO" id="GO:0032259">
    <property type="term" value="P:methylation"/>
    <property type="evidence" value="ECO:0007669"/>
    <property type="project" value="UniProtKB-KW"/>
</dbReference>
<keyword evidence="1" id="KW-0489">Methyltransferase</keyword>
<dbReference type="AlphaFoldDB" id="A0A8H4ANF2"/>
<evidence type="ECO:0000313" key="1">
    <source>
        <dbReference type="EMBL" id="KAF0515531.1"/>
    </source>
</evidence>
<dbReference type="GO" id="GO:0008168">
    <property type="term" value="F:methyltransferase activity"/>
    <property type="evidence" value="ECO:0007669"/>
    <property type="project" value="UniProtKB-KW"/>
</dbReference>
<proteinExistence type="predicted"/>
<name>A0A8H4ANF2_GIGMA</name>
<dbReference type="OrthoDB" id="443981at2759"/>
<accession>A0A8H4ANF2</accession>
<dbReference type="SUPFAM" id="SSF53335">
    <property type="entry name" value="S-adenosyl-L-methionine-dependent methyltransferases"/>
    <property type="match status" value="1"/>
</dbReference>
<organism evidence="1 2">
    <name type="scientific">Gigaspora margarita</name>
    <dbReference type="NCBI Taxonomy" id="4874"/>
    <lineage>
        <taxon>Eukaryota</taxon>
        <taxon>Fungi</taxon>
        <taxon>Fungi incertae sedis</taxon>
        <taxon>Mucoromycota</taxon>
        <taxon>Glomeromycotina</taxon>
        <taxon>Glomeromycetes</taxon>
        <taxon>Diversisporales</taxon>
        <taxon>Gigasporaceae</taxon>
        <taxon>Gigaspora</taxon>
    </lineage>
</organism>
<dbReference type="Proteomes" id="UP000439903">
    <property type="component" value="Unassembled WGS sequence"/>
</dbReference>
<gene>
    <name evidence="1" type="ORF">F8M41_017299</name>
</gene>
<dbReference type="CDD" id="cd02440">
    <property type="entry name" value="AdoMet_MTases"/>
    <property type="match status" value="1"/>
</dbReference>
<evidence type="ECO:0000313" key="2">
    <source>
        <dbReference type="Proteomes" id="UP000439903"/>
    </source>
</evidence>
<keyword evidence="1" id="KW-0808">Transferase</keyword>
<protein>
    <submittedName>
        <fullName evidence="1">Putative methyltransferase-domain-containing protein</fullName>
    </submittedName>
</protein>
<dbReference type="Gene3D" id="3.40.50.150">
    <property type="entry name" value="Vaccinia Virus protein VP39"/>
    <property type="match status" value="1"/>
</dbReference>
<dbReference type="InterPro" id="IPR019410">
    <property type="entry name" value="Methyltransf_16"/>
</dbReference>
<sequence length="335" mass="38307">MHEKTSNQLIPKVVHSSLESLHLPFIQKEQPNYETICTILQQFEHHFLDRQANPIWETSNSQEYIEETSFANRNAIDWLTKLIASPLDWINVDLQREEIIERAAKCIAAACGKVASGPIIRDWSFPAPPGSNKPITLKIRDSTLLDDDVGFKTWGAAYLLAKRCTSGQAMPLDKIQSTSILEIGTGTGLVGLTCAMIGCPSVLLTDYHLNVLSNVAYNVNLNQLQNIVKVEKLDWKEVANGVKQELQQNFDIIVGADIVYEVAHANWISKVIKQYMKKDGIFYLMVPLRPTHTLEIELFERCMEEQGFFLQYRQDQQGLDDFIGIQNYRYYEFRY</sequence>
<keyword evidence="2" id="KW-1185">Reference proteome</keyword>
<reference evidence="1 2" key="1">
    <citation type="journal article" date="2019" name="Environ. Microbiol.">
        <title>At the nexus of three kingdoms: the genome of the mycorrhizal fungus Gigaspora margarita provides insights into plant, endobacterial and fungal interactions.</title>
        <authorList>
            <person name="Venice F."/>
            <person name="Ghignone S."/>
            <person name="Salvioli di Fossalunga A."/>
            <person name="Amselem J."/>
            <person name="Novero M."/>
            <person name="Xianan X."/>
            <person name="Sedzielewska Toro K."/>
            <person name="Morin E."/>
            <person name="Lipzen A."/>
            <person name="Grigoriev I.V."/>
            <person name="Henrissat B."/>
            <person name="Martin F.M."/>
            <person name="Bonfante P."/>
        </authorList>
    </citation>
    <scope>NUCLEOTIDE SEQUENCE [LARGE SCALE GENOMIC DNA]</scope>
    <source>
        <strain evidence="1 2">BEG34</strain>
    </source>
</reference>
<comment type="caution">
    <text evidence="1">The sequence shown here is derived from an EMBL/GenBank/DDBJ whole genome shotgun (WGS) entry which is preliminary data.</text>
</comment>
<dbReference type="InterPro" id="IPR029063">
    <property type="entry name" value="SAM-dependent_MTases_sf"/>
</dbReference>
<dbReference type="EMBL" id="WTPW01000395">
    <property type="protein sequence ID" value="KAF0515531.1"/>
    <property type="molecule type" value="Genomic_DNA"/>
</dbReference>